<evidence type="ECO:0000313" key="1">
    <source>
        <dbReference type="EMBL" id="TCK68735.1"/>
    </source>
</evidence>
<evidence type="ECO:0000313" key="2">
    <source>
        <dbReference type="Proteomes" id="UP000295714"/>
    </source>
</evidence>
<dbReference type="RefSeq" id="WP_132702747.1">
    <property type="nucleotide sequence ID" value="NZ_SMGI01000001.1"/>
</dbReference>
<accession>A0A4R1KU50</accession>
<organism evidence="1 2">
    <name type="scientific">Winogradskyella wandonensis</name>
    <dbReference type="NCBI Taxonomy" id="1442586"/>
    <lineage>
        <taxon>Bacteria</taxon>
        <taxon>Pseudomonadati</taxon>
        <taxon>Bacteroidota</taxon>
        <taxon>Flavobacteriia</taxon>
        <taxon>Flavobacteriales</taxon>
        <taxon>Flavobacteriaceae</taxon>
        <taxon>Winogradskyella</taxon>
    </lineage>
</organism>
<dbReference type="EMBL" id="SMGI01000001">
    <property type="protein sequence ID" value="TCK68735.1"/>
    <property type="molecule type" value="Genomic_DNA"/>
</dbReference>
<keyword evidence="2" id="KW-1185">Reference proteome</keyword>
<proteinExistence type="predicted"/>
<gene>
    <name evidence="1" type="ORF">DFQ05_0245</name>
</gene>
<name>A0A4R1KU50_9FLAO</name>
<dbReference type="OrthoDB" id="1189842at2"/>
<reference evidence="1 2" key="1">
    <citation type="journal article" date="2015" name="Stand. Genomic Sci.">
        <title>Genomic Encyclopedia of Bacterial and Archaeal Type Strains, Phase III: the genomes of soil and plant-associated and newly described type strains.</title>
        <authorList>
            <person name="Whitman W.B."/>
            <person name="Woyke T."/>
            <person name="Klenk H.P."/>
            <person name="Zhou Y."/>
            <person name="Lilburn T.G."/>
            <person name="Beck B.J."/>
            <person name="De Vos P."/>
            <person name="Vandamme P."/>
            <person name="Eisen J.A."/>
            <person name="Garrity G."/>
            <person name="Hugenholtz P."/>
            <person name="Kyrpides N.C."/>
        </authorList>
    </citation>
    <scope>NUCLEOTIDE SEQUENCE [LARGE SCALE GENOMIC DNA]</scope>
    <source>
        <strain evidence="1 2">CECT 8445</strain>
    </source>
</reference>
<comment type="caution">
    <text evidence="1">The sequence shown here is derived from an EMBL/GenBank/DDBJ whole genome shotgun (WGS) entry which is preliminary data.</text>
</comment>
<protein>
    <submittedName>
        <fullName evidence="1">Uncharacterized protein</fullName>
    </submittedName>
</protein>
<dbReference type="AlphaFoldDB" id="A0A4R1KU50"/>
<sequence length="137" mass="15726">MKKISLIILLVAVSYSFGQRKSLVTDTPKDKYENVFYKKSGYNPTPTELEVDVAKVSFTISHDEIKSQPVYVISILGKSKDPKQNFTGFMYYPKTLEEFMYFKDGILNGAYSKIQLNDNRYKSGGKTYNIKSISLEY</sequence>
<dbReference type="Proteomes" id="UP000295714">
    <property type="component" value="Unassembled WGS sequence"/>
</dbReference>